<name>A0A540M2L2_MALBA</name>
<dbReference type="EMBL" id="VIEB01000380">
    <property type="protein sequence ID" value="TQD92985.1"/>
    <property type="molecule type" value="Genomic_DNA"/>
</dbReference>
<gene>
    <name evidence="2" type="ORF">C1H46_021465</name>
</gene>
<reference evidence="2 3" key="1">
    <citation type="journal article" date="2019" name="G3 (Bethesda)">
        <title>Sequencing of a Wild Apple (Malus baccata) Genome Unravels the Differences Between Cultivated and Wild Apple Species Regarding Disease Resistance and Cold Tolerance.</title>
        <authorList>
            <person name="Chen X."/>
        </authorList>
    </citation>
    <scope>NUCLEOTIDE SEQUENCE [LARGE SCALE GENOMIC DNA]</scope>
    <source>
        <strain evidence="3">cv. Shandingzi</strain>
        <tissue evidence="2">Leaves</tissue>
    </source>
</reference>
<protein>
    <recommendedName>
        <fullName evidence="1">EF-hand domain-containing protein</fullName>
    </recommendedName>
</protein>
<keyword evidence="3" id="KW-1185">Reference proteome</keyword>
<dbReference type="PROSITE" id="PS50222">
    <property type="entry name" value="EF_HAND_2"/>
    <property type="match status" value="1"/>
</dbReference>
<organism evidence="2 3">
    <name type="scientific">Malus baccata</name>
    <name type="common">Siberian crab apple</name>
    <name type="synonym">Pyrus baccata</name>
    <dbReference type="NCBI Taxonomy" id="106549"/>
    <lineage>
        <taxon>Eukaryota</taxon>
        <taxon>Viridiplantae</taxon>
        <taxon>Streptophyta</taxon>
        <taxon>Embryophyta</taxon>
        <taxon>Tracheophyta</taxon>
        <taxon>Spermatophyta</taxon>
        <taxon>Magnoliopsida</taxon>
        <taxon>eudicotyledons</taxon>
        <taxon>Gunneridae</taxon>
        <taxon>Pentapetalae</taxon>
        <taxon>rosids</taxon>
        <taxon>fabids</taxon>
        <taxon>Rosales</taxon>
        <taxon>Rosaceae</taxon>
        <taxon>Amygdaloideae</taxon>
        <taxon>Maleae</taxon>
        <taxon>Malus</taxon>
    </lineage>
</organism>
<dbReference type="InterPro" id="IPR002048">
    <property type="entry name" value="EF_hand_dom"/>
</dbReference>
<evidence type="ECO:0000313" key="2">
    <source>
        <dbReference type="EMBL" id="TQD92985.1"/>
    </source>
</evidence>
<dbReference type="STRING" id="106549.A0A540M2L2"/>
<feature type="domain" description="EF-hand" evidence="1">
    <location>
        <begin position="42"/>
        <end position="68"/>
    </location>
</feature>
<comment type="caution">
    <text evidence="2">The sequence shown here is derived from an EMBL/GenBank/DDBJ whole genome shotgun (WGS) entry which is preliminary data.</text>
</comment>
<dbReference type="Proteomes" id="UP000315295">
    <property type="component" value="Unassembled WGS sequence"/>
</dbReference>
<sequence>MKTSSASAVVVHALNNLTVTGFVEDTTTFEKCSKECFGKLDMERFDADKNGVIDGQECKTLLAETMLAVAWGIGGSPVLVALEHGSLLVRAAEHEKAKKMQIAKIN</sequence>
<evidence type="ECO:0000259" key="1">
    <source>
        <dbReference type="PROSITE" id="PS50222"/>
    </source>
</evidence>
<dbReference type="AlphaFoldDB" id="A0A540M2L2"/>
<evidence type="ECO:0000313" key="3">
    <source>
        <dbReference type="Proteomes" id="UP000315295"/>
    </source>
</evidence>
<dbReference type="GO" id="GO:0005509">
    <property type="term" value="F:calcium ion binding"/>
    <property type="evidence" value="ECO:0007669"/>
    <property type="project" value="InterPro"/>
</dbReference>
<proteinExistence type="predicted"/>
<accession>A0A540M2L2</accession>